<dbReference type="Proteomes" id="UP000574133">
    <property type="component" value="Unassembled WGS sequence"/>
</dbReference>
<organism evidence="3 4">
    <name type="scientific">Cohnella lubricantis</name>
    <dbReference type="NCBI Taxonomy" id="2163172"/>
    <lineage>
        <taxon>Bacteria</taxon>
        <taxon>Bacillati</taxon>
        <taxon>Bacillota</taxon>
        <taxon>Bacilli</taxon>
        <taxon>Bacillales</taxon>
        <taxon>Paenibacillaceae</taxon>
        <taxon>Cohnella</taxon>
    </lineage>
</organism>
<feature type="compositionally biased region" description="Basic and acidic residues" evidence="1">
    <location>
        <begin position="188"/>
        <end position="198"/>
    </location>
</feature>
<dbReference type="InterPro" id="IPR036681">
    <property type="entry name" value="PgpA-like_sf"/>
</dbReference>
<dbReference type="Gene3D" id="1.10.3760.10">
    <property type="entry name" value="PgpA-like"/>
    <property type="match status" value="1"/>
</dbReference>
<feature type="domain" description="YutG/PgpA" evidence="2">
    <location>
        <begin position="47"/>
        <end position="185"/>
    </location>
</feature>
<keyword evidence="4" id="KW-1185">Reference proteome</keyword>
<dbReference type="GO" id="GO:0008962">
    <property type="term" value="F:phosphatidylglycerophosphatase activity"/>
    <property type="evidence" value="ECO:0007669"/>
    <property type="project" value="InterPro"/>
</dbReference>
<evidence type="ECO:0000256" key="1">
    <source>
        <dbReference type="SAM" id="MobiDB-lite"/>
    </source>
</evidence>
<evidence type="ECO:0000259" key="2">
    <source>
        <dbReference type="Pfam" id="PF04608"/>
    </source>
</evidence>
<accession>A0A841TBR8</accession>
<dbReference type="SUPFAM" id="SSF101307">
    <property type="entry name" value="YutG-like"/>
    <property type="match status" value="1"/>
</dbReference>
<protein>
    <submittedName>
        <fullName evidence="3">Phosphatidylglycerophosphatase A</fullName>
    </submittedName>
</protein>
<dbReference type="InterPro" id="IPR007686">
    <property type="entry name" value="YutG/PgpA"/>
</dbReference>
<gene>
    <name evidence="3" type="ORF">H4Q31_09530</name>
</gene>
<comment type="caution">
    <text evidence="3">The sequence shown here is derived from an EMBL/GenBank/DDBJ whole genome shotgun (WGS) entry which is preliminary data.</text>
</comment>
<evidence type="ECO:0000313" key="3">
    <source>
        <dbReference type="EMBL" id="MBB6677566.1"/>
    </source>
</evidence>
<reference evidence="3 4" key="1">
    <citation type="submission" date="2020-08" db="EMBL/GenBank/DDBJ databases">
        <title>Cohnella phylogeny.</title>
        <authorList>
            <person name="Dunlap C."/>
        </authorList>
    </citation>
    <scope>NUCLEOTIDE SEQUENCE [LARGE SCALE GENOMIC DNA]</scope>
    <source>
        <strain evidence="3 4">DSM 103658</strain>
    </source>
</reference>
<dbReference type="GO" id="GO:0006629">
    <property type="term" value="P:lipid metabolic process"/>
    <property type="evidence" value="ECO:0007669"/>
    <property type="project" value="InterPro"/>
</dbReference>
<evidence type="ECO:0000313" key="4">
    <source>
        <dbReference type="Proteomes" id="UP000574133"/>
    </source>
</evidence>
<dbReference type="AlphaFoldDB" id="A0A841TBR8"/>
<sequence length="208" mass="23064">MYERFVPPCGGQPQFEPKEVSSLSESNAYRLNSKEVARATEEWMTRRGVSKGQIGQLVMLLQKDYFPELTLDECIANVEAVLSKREVQNAVLTGIQLDMLAEERKLLPPLQNMIENDEGLYGCDEVLALSIVNVYGSIGFTNFGFIDKFKPGVLKKLNEKNGKDVHTFLDDIVGAIAAAASSRIAHRKQAEREEKEEAVLPGDGSGEE</sequence>
<dbReference type="Pfam" id="PF04608">
    <property type="entry name" value="PgpA"/>
    <property type="match status" value="1"/>
</dbReference>
<feature type="region of interest" description="Disordered" evidence="1">
    <location>
        <begin position="187"/>
        <end position="208"/>
    </location>
</feature>
<proteinExistence type="predicted"/>
<dbReference type="EMBL" id="JACJVN010000033">
    <property type="protein sequence ID" value="MBB6677566.1"/>
    <property type="molecule type" value="Genomic_DNA"/>
</dbReference>
<dbReference type="CDD" id="cd06971">
    <property type="entry name" value="PgpA"/>
    <property type="match status" value="1"/>
</dbReference>
<name>A0A841TBR8_9BACL</name>